<evidence type="ECO:0000313" key="2">
    <source>
        <dbReference type="Proteomes" id="UP001470230"/>
    </source>
</evidence>
<dbReference type="Proteomes" id="UP001470230">
    <property type="component" value="Unassembled WGS sequence"/>
</dbReference>
<proteinExistence type="predicted"/>
<reference evidence="1 2" key="1">
    <citation type="submission" date="2024-04" db="EMBL/GenBank/DDBJ databases">
        <title>Tritrichomonas musculus Genome.</title>
        <authorList>
            <person name="Alves-Ferreira E."/>
            <person name="Grigg M."/>
            <person name="Lorenzi H."/>
            <person name="Galac M."/>
        </authorList>
    </citation>
    <scope>NUCLEOTIDE SEQUENCE [LARGE SCALE GENOMIC DNA]</scope>
    <source>
        <strain evidence="1 2">EAF2021</strain>
    </source>
</reference>
<dbReference type="InterPro" id="IPR038765">
    <property type="entry name" value="Papain-like_cys_pep_sf"/>
</dbReference>
<name>A0ABR2GSB3_9EUKA</name>
<keyword evidence="2" id="KW-1185">Reference proteome</keyword>
<evidence type="ECO:0000313" key="1">
    <source>
        <dbReference type="EMBL" id="KAK8836833.1"/>
    </source>
</evidence>
<gene>
    <name evidence="1" type="ORF">M9Y10_037357</name>
</gene>
<accession>A0ABR2GSB3</accession>
<comment type="caution">
    <text evidence="1">The sequence shown here is derived from an EMBL/GenBank/DDBJ whole genome shotgun (WGS) entry which is preliminary data.</text>
</comment>
<dbReference type="Gene3D" id="3.90.70.10">
    <property type="entry name" value="Cysteine proteinases"/>
    <property type="match status" value="1"/>
</dbReference>
<sequence length="94" mass="10749">MKLNDLLLFVFQQAKLDGKLIEKPSGKMDGWHAAIVEGYDFNENCLFCKNSWGGTTAESRFNLKPSATHKCYISHVYFTLKSIKGKTNKTFHFI</sequence>
<organism evidence="1 2">
    <name type="scientific">Tritrichomonas musculus</name>
    <dbReference type="NCBI Taxonomy" id="1915356"/>
    <lineage>
        <taxon>Eukaryota</taxon>
        <taxon>Metamonada</taxon>
        <taxon>Parabasalia</taxon>
        <taxon>Tritrichomonadida</taxon>
        <taxon>Tritrichomonadidae</taxon>
        <taxon>Tritrichomonas</taxon>
    </lineage>
</organism>
<dbReference type="EMBL" id="JAPFFF010000063">
    <property type="protein sequence ID" value="KAK8836833.1"/>
    <property type="molecule type" value="Genomic_DNA"/>
</dbReference>
<dbReference type="SUPFAM" id="SSF54001">
    <property type="entry name" value="Cysteine proteinases"/>
    <property type="match status" value="1"/>
</dbReference>
<protein>
    <submittedName>
        <fullName evidence="1">Uncharacterized protein</fullName>
    </submittedName>
</protein>